<gene>
    <name evidence="6" type="ORF">FHR82_003757</name>
</gene>
<dbReference type="EMBL" id="JACHJQ010000004">
    <property type="protein sequence ID" value="MBB4907515.1"/>
    <property type="molecule type" value="Genomic_DNA"/>
</dbReference>
<dbReference type="InterPro" id="IPR027417">
    <property type="entry name" value="P-loop_NTPase"/>
</dbReference>
<accession>A0A7W7VF05</accession>
<dbReference type="PANTHER" id="PTHR43335">
    <property type="entry name" value="ABC TRANSPORTER, ATP-BINDING PROTEIN"/>
    <property type="match status" value="1"/>
</dbReference>
<protein>
    <submittedName>
        <fullName evidence="6">ABC-2 type transport system ATP-binding protein</fullName>
    </submittedName>
</protein>
<dbReference type="InterPro" id="IPR003439">
    <property type="entry name" value="ABC_transporter-like_ATP-bd"/>
</dbReference>
<evidence type="ECO:0000256" key="3">
    <source>
        <dbReference type="ARBA" id="ARBA00022741"/>
    </source>
</evidence>
<feature type="domain" description="ABC transporter" evidence="5">
    <location>
        <begin position="5"/>
        <end position="230"/>
    </location>
</feature>
<evidence type="ECO:0000313" key="6">
    <source>
        <dbReference type="EMBL" id="MBB4907515.1"/>
    </source>
</evidence>
<evidence type="ECO:0000313" key="7">
    <source>
        <dbReference type="Proteomes" id="UP000520767"/>
    </source>
</evidence>
<dbReference type="Gene3D" id="3.40.50.300">
    <property type="entry name" value="P-loop containing nucleotide triphosphate hydrolases"/>
    <property type="match status" value="1"/>
</dbReference>
<dbReference type="GO" id="GO:0005524">
    <property type="term" value="F:ATP binding"/>
    <property type="evidence" value="ECO:0007669"/>
    <property type="project" value="UniProtKB-KW"/>
</dbReference>
<dbReference type="InterPro" id="IPR017871">
    <property type="entry name" value="ABC_transporter-like_CS"/>
</dbReference>
<keyword evidence="3" id="KW-0547">Nucleotide-binding</keyword>
<organism evidence="6 7">
    <name type="scientific">Actinophytocola algeriensis</name>
    <dbReference type="NCBI Taxonomy" id="1768010"/>
    <lineage>
        <taxon>Bacteria</taxon>
        <taxon>Bacillati</taxon>
        <taxon>Actinomycetota</taxon>
        <taxon>Actinomycetes</taxon>
        <taxon>Pseudonocardiales</taxon>
        <taxon>Pseudonocardiaceae</taxon>
    </lineage>
</organism>
<evidence type="ECO:0000259" key="5">
    <source>
        <dbReference type="PROSITE" id="PS50893"/>
    </source>
</evidence>
<dbReference type="GO" id="GO:0016887">
    <property type="term" value="F:ATP hydrolysis activity"/>
    <property type="evidence" value="ECO:0007669"/>
    <property type="project" value="InterPro"/>
</dbReference>
<dbReference type="SUPFAM" id="SSF52540">
    <property type="entry name" value="P-loop containing nucleoside triphosphate hydrolases"/>
    <property type="match status" value="1"/>
</dbReference>
<dbReference type="PROSITE" id="PS50893">
    <property type="entry name" value="ABC_TRANSPORTER_2"/>
    <property type="match status" value="1"/>
</dbReference>
<reference evidence="6 7" key="1">
    <citation type="submission" date="2020-08" db="EMBL/GenBank/DDBJ databases">
        <title>Genomic Encyclopedia of Type Strains, Phase III (KMG-III): the genomes of soil and plant-associated and newly described type strains.</title>
        <authorList>
            <person name="Whitman W."/>
        </authorList>
    </citation>
    <scope>NUCLEOTIDE SEQUENCE [LARGE SCALE GENOMIC DNA]</scope>
    <source>
        <strain evidence="6 7">CECT 8960</strain>
    </source>
</reference>
<dbReference type="RefSeq" id="WP_184811704.1">
    <property type="nucleotide sequence ID" value="NZ_JACHJQ010000004.1"/>
</dbReference>
<keyword evidence="7" id="KW-1185">Reference proteome</keyword>
<dbReference type="Proteomes" id="UP000520767">
    <property type="component" value="Unassembled WGS sequence"/>
</dbReference>
<keyword evidence="4 6" id="KW-0067">ATP-binding</keyword>
<dbReference type="InterPro" id="IPR003593">
    <property type="entry name" value="AAA+_ATPase"/>
</dbReference>
<comment type="caution">
    <text evidence="6">The sequence shown here is derived from an EMBL/GenBank/DDBJ whole genome shotgun (WGS) entry which is preliminary data.</text>
</comment>
<keyword evidence="2" id="KW-0813">Transport</keyword>
<dbReference type="PROSITE" id="PS00211">
    <property type="entry name" value="ABC_TRANSPORTER_1"/>
    <property type="match status" value="1"/>
</dbReference>
<proteinExistence type="inferred from homology"/>
<sequence>MEATIEVTGLRKRFGGTTALDGMTFTVAAGQVTGFVGPNGAGKSTTMRVVLGLDAADAGHALVGGRPYRELRRPLHHVGSLLDAGALQPSRSARNHLLWLAHSQGLPAKRVDEVIAVTGLGPAAKRKAGGYSLGMRQRLGIAAALLGDPPVLMLDEPFNGMDPEGIVWMRTFLRDKAREGRAVLVSSHLMSELQDTADHLVVVGRGKVIADTSVAELIAAASGDRVTLRTPDRTQAMTVLGRAGGTVAATGADTVTVGGLTSGAVVALLTDNAVPFTEIAAHRASLEEAYMELTRDAVEFQAGQS</sequence>
<dbReference type="SMART" id="SM00382">
    <property type="entry name" value="AAA"/>
    <property type="match status" value="1"/>
</dbReference>
<evidence type="ECO:0000256" key="2">
    <source>
        <dbReference type="ARBA" id="ARBA00022448"/>
    </source>
</evidence>
<evidence type="ECO:0000256" key="1">
    <source>
        <dbReference type="ARBA" id="ARBA00005417"/>
    </source>
</evidence>
<name>A0A7W7VF05_9PSEU</name>
<dbReference type="Pfam" id="PF00005">
    <property type="entry name" value="ABC_tran"/>
    <property type="match status" value="1"/>
</dbReference>
<dbReference type="AlphaFoldDB" id="A0A7W7VF05"/>
<dbReference type="PANTHER" id="PTHR43335:SF4">
    <property type="entry name" value="ABC TRANSPORTER, ATP-BINDING PROTEIN"/>
    <property type="match status" value="1"/>
</dbReference>
<comment type="similarity">
    <text evidence="1">Belongs to the ABC transporter superfamily.</text>
</comment>
<evidence type="ECO:0000256" key="4">
    <source>
        <dbReference type="ARBA" id="ARBA00022840"/>
    </source>
</evidence>